<gene>
    <name evidence="3" type="ORF">SAMN04487818_108258</name>
</gene>
<proteinExistence type="predicted"/>
<feature type="domain" description="Pyridoxamine 5'-phosphate oxidase N-terminal" evidence="2">
    <location>
        <begin position="6"/>
        <end position="132"/>
    </location>
</feature>
<dbReference type="RefSeq" id="WP_092780625.1">
    <property type="nucleotide sequence ID" value="NZ_FOGI01000008.1"/>
</dbReference>
<evidence type="ECO:0000313" key="4">
    <source>
        <dbReference type="Proteomes" id="UP000199051"/>
    </source>
</evidence>
<evidence type="ECO:0000313" key="3">
    <source>
        <dbReference type="EMBL" id="SES19332.1"/>
    </source>
</evidence>
<organism evidence="3 4">
    <name type="scientific">Actinokineospora terrae</name>
    <dbReference type="NCBI Taxonomy" id="155974"/>
    <lineage>
        <taxon>Bacteria</taxon>
        <taxon>Bacillati</taxon>
        <taxon>Actinomycetota</taxon>
        <taxon>Actinomycetes</taxon>
        <taxon>Pseudonocardiales</taxon>
        <taxon>Pseudonocardiaceae</taxon>
        <taxon>Actinokineospora</taxon>
    </lineage>
</organism>
<keyword evidence="4" id="KW-1185">Reference proteome</keyword>
<dbReference type="Proteomes" id="UP000199051">
    <property type="component" value="Unassembled WGS sequence"/>
</dbReference>
<accession>A0A1H9VCC0</accession>
<dbReference type="InterPro" id="IPR052019">
    <property type="entry name" value="F420H2_bilvrd_red/Heme_oxyg"/>
</dbReference>
<dbReference type="SUPFAM" id="SSF50475">
    <property type="entry name" value="FMN-binding split barrel"/>
    <property type="match status" value="1"/>
</dbReference>
<sequence>MPLTLEEREQFLLEPHIGSLAVSAEDGRGPLQVPIWYKYEPGGQLWITTKSTSRKARLIERAGRFSLLVERLSPTIRYVSVEGPAVGEPGNEDYLREMASRYVRPERLDAYLAYLKEEGQQTVFRLKVEHWTSADLGPA</sequence>
<evidence type="ECO:0000259" key="2">
    <source>
        <dbReference type="Pfam" id="PF01243"/>
    </source>
</evidence>
<dbReference type="PANTHER" id="PTHR35176">
    <property type="entry name" value="HEME OXYGENASE HI_0854-RELATED"/>
    <property type="match status" value="1"/>
</dbReference>
<dbReference type="STRING" id="155974.SAMN04487818_108258"/>
<dbReference type="InterPro" id="IPR012349">
    <property type="entry name" value="Split_barrel_FMN-bd"/>
</dbReference>
<dbReference type="GO" id="GO:0005829">
    <property type="term" value="C:cytosol"/>
    <property type="evidence" value="ECO:0007669"/>
    <property type="project" value="TreeGrafter"/>
</dbReference>
<evidence type="ECO:0000256" key="1">
    <source>
        <dbReference type="ARBA" id="ARBA00023002"/>
    </source>
</evidence>
<dbReference type="PANTHER" id="PTHR35176:SF6">
    <property type="entry name" value="HEME OXYGENASE HI_0854-RELATED"/>
    <property type="match status" value="1"/>
</dbReference>
<protein>
    <submittedName>
        <fullName evidence="3">Pyridoxamine 5'-phosphate oxidase</fullName>
    </submittedName>
</protein>
<dbReference type="Gene3D" id="2.30.110.10">
    <property type="entry name" value="Electron Transport, Fmn-binding Protein, Chain A"/>
    <property type="match status" value="1"/>
</dbReference>
<dbReference type="EMBL" id="FOGI01000008">
    <property type="protein sequence ID" value="SES19332.1"/>
    <property type="molecule type" value="Genomic_DNA"/>
</dbReference>
<dbReference type="AlphaFoldDB" id="A0A1H9VCC0"/>
<reference evidence="4" key="1">
    <citation type="submission" date="2016-10" db="EMBL/GenBank/DDBJ databases">
        <authorList>
            <person name="Varghese N."/>
            <person name="Submissions S."/>
        </authorList>
    </citation>
    <scope>NUCLEOTIDE SEQUENCE [LARGE SCALE GENOMIC DNA]</scope>
    <source>
        <strain evidence="4">DSM 44260</strain>
    </source>
</reference>
<dbReference type="InterPro" id="IPR011576">
    <property type="entry name" value="Pyridox_Oxase_N"/>
</dbReference>
<keyword evidence="1" id="KW-0560">Oxidoreductase</keyword>
<dbReference type="GO" id="GO:0070967">
    <property type="term" value="F:coenzyme F420 binding"/>
    <property type="evidence" value="ECO:0007669"/>
    <property type="project" value="TreeGrafter"/>
</dbReference>
<name>A0A1H9VCC0_9PSEU</name>
<dbReference type="Pfam" id="PF01243">
    <property type="entry name" value="PNPOx_N"/>
    <property type="match status" value="1"/>
</dbReference>
<dbReference type="GO" id="GO:0016627">
    <property type="term" value="F:oxidoreductase activity, acting on the CH-CH group of donors"/>
    <property type="evidence" value="ECO:0007669"/>
    <property type="project" value="TreeGrafter"/>
</dbReference>